<dbReference type="Proteomes" id="UP000824115">
    <property type="component" value="Unassembled WGS sequence"/>
</dbReference>
<comment type="caution">
    <text evidence="3">The sequence shown here is derived from an EMBL/GenBank/DDBJ whole genome shotgun (WGS) entry which is preliminary data.</text>
</comment>
<feature type="domain" description="Glycosyltransferase subfamily 4-like N-terminal" evidence="2">
    <location>
        <begin position="2"/>
        <end position="148"/>
    </location>
</feature>
<accession>A0A9D2GQM6</accession>
<dbReference type="AlphaFoldDB" id="A0A9D2GQM6"/>
<reference evidence="3" key="2">
    <citation type="submission" date="2021-04" db="EMBL/GenBank/DDBJ databases">
        <authorList>
            <person name="Gilroy R."/>
        </authorList>
    </citation>
    <scope>NUCLEOTIDE SEQUENCE</scope>
    <source>
        <strain evidence="3">Gambia16-554</strain>
    </source>
</reference>
<name>A0A9D2GQM6_9BACT</name>
<feature type="domain" description="Glycosyl transferase family 1" evidence="1">
    <location>
        <begin position="176"/>
        <end position="343"/>
    </location>
</feature>
<evidence type="ECO:0000313" key="4">
    <source>
        <dbReference type="Proteomes" id="UP000824115"/>
    </source>
</evidence>
<dbReference type="Pfam" id="PF00534">
    <property type="entry name" value="Glycos_transf_1"/>
    <property type="match status" value="1"/>
</dbReference>
<dbReference type="PANTHER" id="PTHR45947:SF3">
    <property type="entry name" value="SULFOQUINOVOSYL TRANSFERASE SQD2"/>
    <property type="match status" value="1"/>
</dbReference>
<dbReference type="Gene3D" id="3.40.50.2000">
    <property type="entry name" value="Glycogen Phosphorylase B"/>
    <property type="match status" value="2"/>
</dbReference>
<evidence type="ECO:0000313" key="3">
    <source>
        <dbReference type="EMBL" id="HIZ85469.1"/>
    </source>
</evidence>
<keyword evidence="3" id="KW-0328">Glycosyltransferase</keyword>
<dbReference type="EC" id="2.4.-.-" evidence="3"/>
<dbReference type="SUPFAM" id="SSF53756">
    <property type="entry name" value="UDP-Glycosyltransferase/glycogen phosphorylase"/>
    <property type="match status" value="1"/>
</dbReference>
<evidence type="ECO:0000259" key="2">
    <source>
        <dbReference type="Pfam" id="PF13477"/>
    </source>
</evidence>
<dbReference type="Pfam" id="PF13477">
    <property type="entry name" value="Glyco_trans_4_2"/>
    <property type="match status" value="1"/>
</dbReference>
<dbReference type="InterPro" id="IPR028098">
    <property type="entry name" value="Glyco_trans_4-like_N"/>
</dbReference>
<keyword evidence="3" id="KW-0808">Transferase</keyword>
<evidence type="ECO:0000259" key="1">
    <source>
        <dbReference type="Pfam" id="PF00534"/>
    </source>
</evidence>
<sequence>MKVLMVADARSVHTRRWAVALKDKGIDVMLYSIFPSQDSFFQEHSIKLYVFDLFTYKSMSGLKSRISWLARHRDAVRNLKSVIACESPDILHAHYATSSGLISALTGFHPFIISVWGSDVYEFPYQSLINRLTVKYIFKSADRVLSTSHIMARQAMLFTSKTILVTPFGVDIGLFRKINGGTKHPFVIGNVKALSGKYGIDVLIRSFRLIRDKNPGLDCRLVIVGDGPCGDEYRRLVSELGMDDYVTFTGRVPNDKLPEYYNSFSVAVSLSDSESFGVVAVEAMACECPVIVSDADGFKEVVEDGVTGFIVPRRNPEAAAYAVQKFIDNPELAAKMGKAGRERVCGLYNWDDNVTSMIGIYSGIYDGGRS</sequence>
<proteinExistence type="predicted"/>
<dbReference type="PANTHER" id="PTHR45947">
    <property type="entry name" value="SULFOQUINOVOSYL TRANSFERASE SQD2"/>
    <property type="match status" value="1"/>
</dbReference>
<dbReference type="GO" id="GO:0016757">
    <property type="term" value="F:glycosyltransferase activity"/>
    <property type="evidence" value="ECO:0007669"/>
    <property type="project" value="UniProtKB-KW"/>
</dbReference>
<gene>
    <name evidence="3" type="ORF">IAC04_03155</name>
</gene>
<reference evidence="3" key="1">
    <citation type="journal article" date="2021" name="PeerJ">
        <title>Extensive microbial diversity within the chicken gut microbiome revealed by metagenomics and culture.</title>
        <authorList>
            <person name="Gilroy R."/>
            <person name="Ravi A."/>
            <person name="Getino M."/>
            <person name="Pursley I."/>
            <person name="Horton D.L."/>
            <person name="Alikhan N.F."/>
            <person name="Baker D."/>
            <person name="Gharbi K."/>
            <person name="Hall N."/>
            <person name="Watson M."/>
            <person name="Adriaenssens E.M."/>
            <person name="Foster-Nyarko E."/>
            <person name="Jarju S."/>
            <person name="Secka A."/>
            <person name="Antonio M."/>
            <person name="Oren A."/>
            <person name="Chaudhuri R.R."/>
            <person name="La Ragione R."/>
            <person name="Hildebrand F."/>
            <person name="Pallen M.J."/>
        </authorList>
    </citation>
    <scope>NUCLEOTIDE SEQUENCE</scope>
    <source>
        <strain evidence="3">Gambia16-554</strain>
    </source>
</reference>
<dbReference type="EMBL" id="DXAW01000061">
    <property type="protein sequence ID" value="HIZ85469.1"/>
    <property type="molecule type" value="Genomic_DNA"/>
</dbReference>
<dbReference type="InterPro" id="IPR001296">
    <property type="entry name" value="Glyco_trans_1"/>
</dbReference>
<dbReference type="InterPro" id="IPR050194">
    <property type="entry name" value="Glycosyltransferase_grp1"/>
</dbReference>
<organism evidence="3 4">
    <name type="scientific">Candidatus Coprenecus stercoravium</name>
    <dbReference type="NCBI Taxonomy" id="2840735"/>
    <lineage>
        <taxon>Bacteria</taxon>
        <taxon>Pseudomonadati</taxon>
        <taxon>Bacteroidota</taxon>
        <taxon>Bacteroidia</taxon>
        <taxon>Bacteroidales</taxon>
        <taxon>Rikenellaceae</taxon>
        <taxon>Rikenellaceae incertae sedis</taxon>
        <taxon>Candidatus Coprenecus</taxon>
    </lineage>
</organism>
<protein>
    <submittedName>
        <fullName evidence="3">Glycosyltransferase</fullName>
        <ecNumber evidence="3">2.4.-.-</ecNumber>
    </submittedName>
</protein>